<dbReference type="AlphaFoldDB" id="C2K0L1"/>
<name>C2K0L1_LACRM</name>
<sequence>MTVLPISFGKGSSFCFMDLEREWLIIRFELCGSTYCDKTG</sequence>
<evidence type="ECO:0000313" key="2">
    <source>
        <dbReference type="Proteomes" id="UP000004525"/>
    </source>
</evidence>
<accession>C2K0L1</accession>
<keyword evidence="2" id="KW-1185">Reference proteome</keyword>
<dbReference type="Proteomes" id="UP000004525">
    <property type="component" value="Unassembled WGS sequence"/>
</dbReference>
<gene>
    <name evidence="1" type="ORF">HMPREF0539_2696</name>
</gene>
<dbReference type="EMBL" id="ACIZ01000112">
    <property type="protein sequence ID" value="EEN79037.1"/>
    <property type="molecule type" value="Genomic_DNA"/>
</dbReference>
<proteinExistence type="predicted"/>
<evidence type="ECO:0000313" key="1">
    <source>
        <dbReference type="EMBL" id="EEN79037.1"/>
    </source>
</evidence>
<comment type="caution">
    <text evidence="1">The sequence shown here is derived from an EMBL/GenBank/DDBJ whole genome shotgun (WGS) entry which is preliminary data.</text>
</comment>
<organism evidence="1 2">
    <name type="scientific">Lacticaseibacillus rhamnosus (strain LMS2-1)</name>
    <dbReference type="NCBI Taxonomy" id="525361"/>
    <lineage>
        <taxon>Bacteria</taxon>
        <taxon>Bacillati</taxon>
        <taxon>Bacillota</taxon>
        <taxon>Bacilli</taxon>
        <taxon>Lactobacillales</taxon>
        <taxon>Lactobacillaceae</taxon>
        <taxon>Lacticaseibacillus</taxon>
    </lineage>
</organism>
<protein>
    <submittedName>
        <fullName evidence="1">Uncharacterized protein</fullName>
    </submittedName>
</protein>
<reference evidence="1" key="1">
    <citation type="submission" date="2009-01" db="EMBL/GenBank/DDBJ databases">
        <authorList>
            <person name="Qin X."/>
            <person name="Bachman B."/>
            <person name="Battles P."/>
            <person name="Bell A."/>
            <person name="Bess C."/>
            <person name="Bickham C."/>
            <person name="Chaboub L."/>
            <person name="Chen D."/>
            <person name="Coyle M."/>
            <person name="Deiros D.R."/>
            <person name="Dinh H."/>
            <person name="Forbes L."/>
            <person name="Fowler G."/>
            <person name="Francisco L."/>
            <person name="Fu Q."/>
            <person name="Gubbala S."/>
            <person name="Hale W."/>
            <person name="Han Y."/>
            <person name="Hemphill L."/>
            <person name="Highlander S.K."/>
            <person name="Hirani K."/>
            <person name="Hogues M."/>
            <person name="Jackson L."/>
            <person name="Jakkamsetti A."/>
            <person name="Javaid M."/>
            <person name="Jiang H."/>
            <person name="Korchina V."/>
            <person name="Kovar C."/>
            <person name="Lara F."/>
            <person name="Lee S."/>
            <person name="Mata R."/>
            <person name="Mathew T."/>
            <person name="Moen C."/>
            <person name="Morales K."/>
            <person name="Munidasa M."/>
            <person name="Nazareth L."/>
            <person name="Ngo R."/>
            <person name="Nguyen L."/>
            <person name="Okwuonu G."/>
            <person name="Ongeri F."/>
            <person name="Patil S."/>
            <person name="Petrosino J."/>
            <person name="Pham C."/>
            <person name="Pham P."/>
            <person name="Pu L.-L."/>
            <person name="Puazo M."/>
            <person name="Raj R."/>
            <person name="Reid J."/>
            <person name="Rouhana J."/>
            <person name="Saada N."/>
            <person name="Shang Y."/>
            <person name="Simmons D."/>
            <person name="Thornton R."/>
            <person name="Warren J."/>
            <person name="Weissenberger G."/>
            <person name="Zhang J."/>
            <person name="Zhang L."/>
            <person name="Zhou C."/>
            <person name="Zhu D."/>
            <person name="Muzny D."/>
            <person name="Worley K."/>
            <person name="Gibbs R."/>
        </authorList>
    </citation>
    <scope>NUCLEOTIDE SEQUENCE [LARGE SCALE GENOMIC DNA]</scope>
    <source>
        <strain evidence="1">LMS2-1</strain>
    </source>
</reference>
<dbReference type="HOGENOM" id="CLU_3291653_0_0_9"/>